<comment type="subcellular location">
    <subcellularLocation>
        <location evidence="1">Membrane</location>
        <topology evidence="1">Multi-pass membrane protein</topology>
    </subcellularLocation>
</comment>
<dbReference type="InterPro" id="IPR059000">
    <property type="entry name" value="ATPase_P-type_domA"/>
</dbReference>
<feature type="transmembrane region" description="Helical" evidence="7">
    <location>
        <begin position="281"/>
        <end position="302"/>
    </location>
</feature>
<evidence type="ECO:0000256" key="2">
    <source>
        <dbReference type="ARBA" id="ARBA00022692"/>
    </source>
</evidence>
<dbReference type="Gene3D" id="2.70.150.10">
    <property type="entry name" value="Calcium-transporting ATPase, cytoplasmic transduction domain A"/>
    <property type="match status" value="1"/>
</dbReference>
<dbReference type="InterPro" id="IPR023214">
    <property type="entry name" value="HAD_sf"/>
</dbReference>
<keyword evidence="5 7" id="KW-0472">Membrane</keyword>
<evidence type="ECO:0000256" key="1">
    <source>
        <dbReference type="ARBA" id="ARBA00004141"/>
    </source>
</evidence>
<dbReference type="PRINTS" id="PR00120">
    <property type="entry name" value="HATPASE"/>
</dbReference>
<feature type="transmembrane region" description="Helical" evidence="7">
    <location>
        <begin position="322"/>
        <end position="346"/>
    </location>
</feature>
<evidence type="ECO:0000256" key="7">
    <source>
        <dbReference type="SAM" id="Phobius"/>
    </source>
</evidence>
<keyword evidence="3" id="KW-1278">Translocase</keyword>
<dbReference type="InterPro" id="IPR023298">
    <property type="entry name" value="ATPase_P-typ_TM_dom_sf"/>
</dbReference>
<feature type="transmembrane region" description="Helical" evidence="7">
    <location>
        <begin position="696"/>
        <end position="714"/>
    </location>
</feature>
<evidence type="ECO:0000256" key="5">
    <source>
        <dbReference type="ARBA" id="ARBA00023136"/>
    </source>
</evidence>
<dbReference type="GO" id="GO:0016020">
    <property type="term" value="C:membrane"/>
    <property type="evidence" value="ECO:0007669"/>
    <property type="project" value="UniProtKB-SubCell"/>
</dbReference>
<evidence type="ECO:0000313" key="10">
    <source>
        <dbReference type="Proteomes" id="UP000824204"/>
    </source>
</evidence>
<dbReference type="Pfam" id="PF00122">
    <property type="entry name" value="E1-E2_ATPase"/>
    <property type="match status" value="1"/>
</dbReference>
<dbReference type="SFLD" id="SFLDF00027">
    <property type="entry name" value="p-type_atpase"/>
    <property type="match status" value="1"/>
</dbReference>
<dbReference type="SUPFAM" id="SSF81653">
    <property type="entry name" value="Calcium ATPase, transduction domain A"/>
    <property type="match status" value="1"/>
</dbReference>
<feature type="transmembrane region" description="Helical" evidence="7">
    <location>
        <begin position="765"/>
        <end position="783"/>
    </location>
</feature>
<accession>A0A9D1V7Z3</accession>
<reference evidence="9" key="2">
    <citation type="submission" date="2021-04" db="EMBL/GenBank/DDBJ databases">
        <authorList>
            <person name="Gilroy R."/>
        </authorList>
    </citation>
    <scope>NUCLEOTIDE SEQUENCE</scope>
    <source>
        <strain evidence="9">811</strain>
    </source>
</reference>
<keyword evidence="2 7" id="KW-0812">Transmembrane</keyword>
<evidence type="ECO:0000256" key="4">
    <source>
        <dbReference type="ARBA" id="ARBA00022989"/>
    </source>
</evidence>
<dbReference type="InterPro" id="IPR044492">
    <property type="entry name" value="P_typ_ATPase_HD_dom"/>
</dbReference>
<evidence type="ECO:0000256" key="6">
    <source>
        <dbReference type="SAM" id="MobiDB-lite"/>
    </source>
</evidence>
<dbReference type="AlphaFoldDB" id="A0A9D1V7Z3"/>
<dbReference type="GO" id="GO:0005524">
    <property type="term" value="F:ATP binding"/>
    <property type="evidence" value="ECO:0007669"/>
    <property type="project" value="InterPro"/>
</dbReference>
<dbReference type="SUPFAM" id="SSF81665">
    <property type="entry name" value="Calcium ATPase, transmembrane domain M"/>
    <property type="match status" value="1"/>
</dbReference>
<protein>
    <submittedName>
        <fullName evidence="9">HAD-IC family P-type ATPase</fullName>
    </submittedName>
</protein>
<dbReference type="InterPro" id="IPR023299">
    <property type="entry name" value="ATPase_P-typ_cyto_dom_N"/>
</dbReference>
<feature type="region of interest" description="Disordered" evidence="6">
    <location>
        <begin position="1"/>
        <end position="23"/>
    </location>
</feature>
<dbReference type="Pfam" id="PF00702">
    <property type="entry name" value="Hydrolase"/>
    <property type="match status" value="1"/>
</dbReference>
<dbReference type="Gene3D" id="3.40.50.1000">
    <property type="entry name" value="HAD superfamily/HAD-like"/>
    <property type="match status" value="1"/>
</dbReference>
<dbReference type="PANTHER" id="PTHR42861">
    <property type="entry name" value="CALCIUM-TRANSPORTING ATPASE"/>
    <property type="match status" value="1"/>
</dbReference>
<feature type="transmembrane region" description="Helical" evidence="7">
    <location>
        <begin position="136"/>
        <end position="156"/>
    </location>
</feature>
<evidence type="ECO:0000256" key="3">
    <source>
        <dbReference type="ARBA" id="ARBA00022967"/>
    </source>
</evidence>
<organism evidence="9 10">
    <name type="scientific">Candidatus Borkfalkia faecipullorum</name>
    <dbReference type="NCBI Taxonomy" id="2838510"/>
    <lineage>
        <taxon>Bacteria</taxon>
        <taxon>Bacillati</taxon>
        <taxon>Bacillota</taxon>
        <taxon>Clostridia</taxon>
        <taxon>Christensenellales</taxon>
        <taxon>Christensenellaceae</taxon>
        <taxon>Candidatus Borkfalkia</taxon>
    </lineage>
</organism>
<name>A0A9D1V7Z3_9FIRM</name>
<dbReference type="SFLD" id="SFLDS00003">
    <property type="entry name" value="Haloacid_Dehalogenase"/>
    <property type="match status" value="1"/>
</dbReference>
<reference evidence="9" key="1">
    <citation type="journal article" date="2021" name="PeerJ">
        <title>Extensive microbial diversity within the chicken gut microbiome revealed by metagenomics and culture.</title>
        <authorList>
            <person name="Gilroy R."/>
            <person name="Ravi A."/>
            <person name="Getino M."/>
            <person name="Pursley I."/>
            <person name="Horton D.L."/>
            <person name="Alikhan N.F."/>
            <person name="Baker D."/>
            <person name="Gharbi K."/>
            <person name="Hall N."/>
            <person name="Watson M."/>
            <person name="Adriaenssens E.M."/>
            <person name="Foster-Nyarko E."/>
            <person name="Jarju S."/>
            <person name="Secka A."/>
            <person name="Antonio M."/>
            <person name="Oren A."/>
            <person name="Chaudhuri R.R."/>
            <person name="La Ragione R."/>
            <person name="Hildebrand F."/>
            <person name="Pallen M.J."/>
        </authorList>
    </citation>
    <scope>NUCLEOTIDE SEQUENCE</scope>
    <source>
        <strain evidence="9">811</strain>
    </source>
</reference>
<dbReference type="InterPro" id="IPR008250">
    <property type="entry name" value="ATPase_P-typ_transduc_dom_A_sf"/>
</dbReference>
<dbReference type="Proteomes" id="UP000824204">
    <property type="component" value="Unassembled WGS sequence"/>
</dbReference>
<dbReference type="InterPro" id="IPR001757">
    <property type="entry name" value="P_typ_ATPase"/>
</dbReference>
<feature type="transmembrane region" description="Helical" evidence="7">
    <location>
        <begin position="726"/>
        <end position="745"/>
    </location>
</feature>
<feature type="transmembrane region" description="Helical" evidence="7">
    <location>
        <begin position="107"/>
        <end position="130"/>
    </location>
</feature>
<feature type="domain" description="P-type ATPase A" evidence="8">
    <location>
        <begin position="167"/>
        <end position="263"/>
    </location>
</feature>
<feature type="transmembrane region" description="Helical" evidence="7">
    <location>
        <begin position="824"/>
        <end position="845"/>
    </location>
</feature>
<dbReference type="Gene3D" id="1.20.1110.10">
    <property type="entry name" value="Calcium-transporting ATPase, transmembrane domain"/>
    <property type="match status" value="1"/>
</dbReference>
<comment type="caution">
    <text evidence="9">The sequence shown here is derived from an EMBL/GenBank/DDBJ whole genome shotgun (WGS) entry which is preliminary data.</text>
</comment>
<sequence length="862" mass="94304">MAVRKKPADKSSRSVDKPKKQSVEEFVRQKLNDADAQQETAHEAPDLAEIKKQFRRKNAKIPAASETRRFMPDLNKGLDSSQVNQRFSQFLFNDTNQKYSKSYASIFIGNICTFFNLLCVLAAAALVYSGAGISQFLFVIIFTLNLGFGIVTEIFAKRKIDKLSLLTVPSSKVLRDGTVQEVPSKEIVLDDIVVLSLGNQIPADCILAEGSVEVNESLLTGESVPVKKEPGDLLYAGSFISGGTCKARADKVGKSTYLNSLSSKAKKYKKPNSELMRSTKLIILIVGILIIPIAALMFSVNWTNYNPASGLTQIDDTIQRTVSIVIGMIPSGMLLLTSIALTLGIIRLMAHNTLVQDLYSLEGLARVNVLCLDKTGTITDGRMKVQDCMLLSNPTDFSVNEIVGSCLYALQDNNQTSIALYNYFGHNTTLTASATIPFSSKRKLSAVTFAEIGTVAIGAPEFILSSVPEKISKIVNQYASMGLRVLLVAHSAGKIIGDKLPASFKPMAIVSIADNIRDDAAQTIRWFKENDVAVKVISGDNPITVSEVAKRVGVANAEKYISLEGLNEKEVISVANKYTVFGRVTPEQKAILVKAIKSEGNTVAMTGDGVNDILAMKEADCAVSVASGSDAAKNVSHIVLLDNNFSSMPRVVFEGRRVINNIQNSSSLYLMKTFFTTIFAILSIISWELYPFKTNNLMLLEFFVIGLPSFFLSLQPNKNRVQGKFLPYVLSRAIPCAIVLVLAVQSTRFISAFQPEYFNNCYEEVSTMIITFAGLVMLYRVCIPFNLFRTALFIGMCALCITALAVLPAAFLGNGYTPLGFVPMLYIIVVVLISVPLSGAFIKIFEKLRINKKIEDRLGNLA</sequence>
<dbReference type="PRINTS" id="PR00119">
    <property type="entry name" value="CATATPASE"/>
</dbReference>
<dbReference type="SUPFAM" id="SSF56784">
    <property type="entry name" value="HAD-like"/>
    <property type="match status" value="1"/>
</dbReference>
<feature type="transmembrane region" description="Helical" evidence="7">
    <location>
        <begin position="669"/>
        <end position="690"/>
    </location>
</feature>
<dbReference type="PROSITE" id="PS00154">
    <property type="entry name" value="ATPASE_E1_E2"/>
    <property type="match status" value="1"/>
</dbReference>
<dbReference type="GO" id="GO:0016887">
    <property type="term" value="F:ATP hydrolysis activity"/>
    <property type="evidence" value="ECO:0007669"/>
    <property type="project" value="InterPro"/>
</dbReference>
<dbReference type="InterPro" id="IPR036412">
    <property type="entry name" value="HAD-like_sf"/>
</dbReference>
<dbReference type="InterPro" id="IPR018303">
    <property type="entry name" value="ATPase_P-typ_P_site"/>
</dbReference>
<dbReference type="Gene3D" id="3.40.1110.10">
    <property type="entry name" value="Calcium-transporting ATPase, cytoplasmic domain N"/>
    <property type="match status" value="1"/>
</dbReference>
<evidence type="ECO:0000259" key="8">
    <source>
        <dbReference type="Pfam" id="PF00122"/>
    </source>
</evidence>
<dbReference type="NCBIfam" id="TIGR01494">
    <property type="entry name" value="ATPase_P-type"/>
    <property type="match status" value="2"/>
</dbReference>
<evidence type="ECO:0000313" key="9">
    <source>
        <dbReference type="EMBL" id="HIX07787.1"/>
    </source>
</evidence>
<dbReference type="SFLD" id="SFLDG00002">
    <property type="entry name" value="C1.7:_P-type_atpase_like"/>
    <property type="match status" value="1"/>
</dbReference>
<keyword evidence="4 7" id="KW-1133">Transmembrane helix</keyword>
<proteinExistence type="predicted"/>
<dbReference type="EMBL" id="DXFX01000064">
    <property type="protein sequence ID" value="HIX07787.1"/>
    <property type="molecule type" value="Genomic_DNA"/>
</dbReference>
<gene>
    <name evidence="9" type="ORF">H9741_04915</name>
</gene>
<feature type="transmembrane region" description="Helical" evidence="7">
    <location>
        <begin position="790"/>
        <end position="812"/>
    </location>
</feature>